<dbReference type="OrthoDB" id="674363at2"/>
<feature type="domain" description="SnoaL-like" evidence="1">
    <location>
        <begin position="23"/>
        <end position="116"/>
    </location>
</feature>
<evidence type="ECO:0000313" key="2">
    <source>
        <dbReference type="EMBL" id="GEO28406.1"/>
    </source>
</evidence>
<dbReference type="AlphaFoldDB" id="A0A512CW36"/>
<organism evidence="2 3">
    <name type="scientific">Terrabacter aerolatus</name>
    <dbReference type="NCBI Taxonomy" id="422442"/>
    <lineage>
        <taxon>Bacteria</taxon>
        <taxon>Bacillati</taxon>
        <taxon>Actinomycetota</taxon>
        <taxon>Actinomycetes</taxon>
        <taxon>Micrococcales</taxon>
        <taxon>Intrasporangiaceae</taxon>
        <taxon>Terrabacter</taxon>
    </lineage>
</organism>
<name>A0A512CW36_9MICO</name>
<evidence type="ECO:0000259" key="1">
    <source>
        <dbReference type="Pfam" id="PF12680"/>
    </source>
</evidence>
<sequence length="139" mass="13869">MTTTAHPTGPGADAPEALEPALAACVAAGDLDALVGLYAADAVVSLPRGREAAGSDAIRAAFAAALAAGALGDEDTAVGSRAVVSGDLAMTTSTTADGRVRTQVARRSADGRWVWVRDGSRLREVEACLPALRGALAVA</sequence>
<comment type="caution">
    <text evidence="2">The sequence shown here is derived from an EMBL/GenBank/DDBJ whole genome shotgun (WGS) entry which is preliminary data.</text>
</comment>
<dbReference type="Gene3D" id="3.10.450.50">
    <property type="match status" value="1"/>
</dbReference>
<dbReference type="Pfam" id="PF12680">
    <property type="entry name" value="SnoaL_2"/>
    <property type="match status" value="1"/>
</dbReference>
<dbReference type="InterPro" id="IPR032710">
    <property type="entry name" value="NTF2-like_dom_sf"/>
</dbReference>
<reference evidence="2 3" key="1">
    <citation type="submission" date="2019-07" db="EMBL/GenBank/DDBJ databases">
        <title>Whole genome shotgun sequence of Terrabacter aerolatus NBRC 106305.</title>
        <authorList>
            <person name="Hosoyama A."/>
            <person name="Uohara A."/>
            <person name="Ohji S."/>
            <person name="Ichikawa N."/>
        </authorList>
    </citation>
    <scope>NUCLEOTIDE SEQUENCE [LARGE SCALE GENOMIC DNA]</scope>
    <source>
        <strain evidence="2 3">NBRC 106305</strain>
    </source>
</reference>
<evidence type="ECO:0000313" key="3">
    <source>
        <dbReference type="Proteomes" id="UP000321534"/>
    </source>
</evidence>
<dbReference type="Proteomes" id="UP000321534">
    <property type="component" value="Unassembled WGS sequence"/>
</dbReference>
<dbReference type="InterPro" id="IPR037401">
    <property type="entry name" value="SnoaL-like"/>
</dbReference>
<gene>
    <name evidence="2" type="ORF">TAE01_02160</name>
</gene>
<protein>
    <recommendedName>
        <fullName evidence="1">SnoaL-like domain-containing protein</fullName>
    </recommendedName>
</protein>
<accession>A0A512CW36</accession>
<dbReference type="SUPFAM" id="SSF54427">
    <property type="entry name" value="NTF2-like"/>
    <property type="match status" value="1"/>
</dbReference>
<dbReference type="EMBL" id="BJYX01000001">
    <property type="protein sequence ID" value="GEO28406.1"/>
    <property type="molecule type" value="Genomic_DNA"/>
</dbReference>
<proteinExistence type="predicted"/>
<dbReference type="RefSeq" id="WP_147062520.1">
    <property type="nucleotide sequence ID" value="NZ_BAAARO010000025.1"/>
</dbReference>
<keyword evidence="3" id="KW-1185">Reference proteome</keyword>